<evidence type="ECO:0000313" key="3">
    <source>
        <dbReference type="Proteomes" id="UP000265566"/>
    </source>
</evidence>
<keyword evidence="1" id="KW-1133">Transmembrane helix</keyword>
<dbReference type="Proteomes" id="UP000265566">
    <property type="component" value="Chromosome 6"/>
</dbReference>
<name>A0A396HGS0_MEDTR</name>
<reference evidence="3" key="1">
    <citation type="journal article" date="2018" name="Nat. Plants">
        <title>Whole-genome landscape of Medicago truncatula symbiotic genes.</title>
        <authorList>
            <person name="Pecrix Y."/>
            <person name="Staton S.E."/>
            <person name="Sallet E."/>
            <person name="Lelandais-Briere C."/>
            <person name="Moreau S."/>
            <person name="Carrere S."/>
            <person name="Blein T."/>
            <person name="Jardinaud M.F."/>
            <person name="Latrasse D."/>
            <person name="Zouine M."/>
            <person name="Zahm M."/>
            <person name="Kreplak J."/>
            <person name="Mayjonade B."/>
            <person name="Satge C."/>
            <person name="Perez M."/>
            <person name="Cauet S."/>
            <person name="Marande W."/>
            <person name="Chantry-Darmon C."/>
            <person name="Lopez-Roques C."/>
            <person name="Bouchez O."/>
            <person name="Berard A."/>
            <person name="Debelle F."/>
            <person name="Munos S."/>
            <person name="Bendahmane A."/>
            <person name="Berges H."/>
            <person name="Niebel A."/>
            <person name="Buitink J."/>
            <person name="Frugier F."/>
            <person name="Benhamed M."/>
            <person name="Crespi M."/>
            <person name="Gouzy J."/>
            <person name="Gamas P."/>
        </authorList>
    </citation>
    <scope>NUCLEOTIDE SEQUENCE [LARGE SCALE GENOMIC DNA]</scope>
    <source>
        <strain evidence="3">cv. Jemalong A17</strain>
    </source>
</reference>
<keyword evidence="1" id="KW-0812">Transmembrane</keyword>
<dbReference type="Gramene" id="rna37127">
    <property type="protein sequence ID" value="RHN52446.1"/>
    <property type="gene ID" value="gene37127"/>
</dbReference>
<keyword evidence="1" id="KW-0472">Membrane</keyword>
<evidence type="ECO:0008006" key="4">
    <source>
        <dbReference type="Google" id="ProtNLM"/>
    </source>
</evidence>
<dbReference type="AlphaFoldDB" id="A0A396HGS0"/>
<evidence type="ECO:0000256" key="1">
    <source>
        <dbReference type="SAM" id="Phobius"/>
    </source>
</evidence>
<organism evidence="2 3">
    <name type="scientific">Medicago truncatula</name>
    <name type="common">Barrel medic</name>
    <name type="synonym">Medicago tribuloides</name>
    <dbReference type="NCBI Taxonomy" id="3880"/>
    <lineage>
        <taxon>Eukaryota</taxon>
        <taxon>Viridiplantae</taxon>
        <taxon>Streptophyta</taxon>
        <taxon>Embryophyta</taxon>
        <taxon>Tracheophyta</taxon>
        <taxon>Spermatophyta</taxon>
        <taxon>Magnoliopsida</taxon>
        <taxon>eudicotyledons</taxon>
        <taxon>Gunneridae</taxon>
        <taxon>Pentapetalae</taxon>
        <taxon>rosids</taxon>
        <taxon>fabids</taxon>
        <taxon>Fabales</taxon>
        <taxon>Fabaceae</taxon>
        <taxon>Papilionoideae</taxon>
        <taxon>50 kb inversion clade</taxon>
        <taxon>NPAAA clade</taxon>
        <taxon>Hologalegina</taxon>
        <taxon>IRL clade</taxon>
        <taxon>Trifolieae</taxon>
        <taxon>Medicago</taxon>
    </lineage>
</organism>
<protein>
    <recommendedName>
        <fullName evidence="4">Transmembrane protein</fullName>
    </recommendedName>
</protein>
<sequence>MFCNFDTFKDYILIFVYWLQNQFDLFLKMKKLGSGIPGSSEIQYKESDIDESMSSSSISDDEEEEIMKELADVTFEELKNTRSNGAHAFFKKRGEDKKLKRLNKNRCFICIIVIVSACLVSRWVCKIMVAHLDFGKTTVIPNMHSIDCLTKWFLFSSNPCVCETM</sequence>
<evidence type="ECO:0000313" key="2">
    <source>
        <dbReference type="EMBL" id="RHN52446.1"/>
    </source>
</evidence>
<proteinExistence type="predicted"/>
<feature type="transmembrane region" description="Helical" evidence="1">
    <location>
        <begin position="107"/>
        <end position="124"/>
    </location>
</feature>
<accession>A0A396HGS0</accession>
<comment type="caution">
    <text evidence="2">The sequence shown here is derived from an EMBL/GenBank/DDBJ whole genome shotgun (WGS) entry which is preliminary data.</text>
</comment>
<dbReference type="EMBL" id="PSQE01000006">
    <property type="protein sequence ID" value="RHN52446.1"/>
    <property type="molecule type" value="Genomic_DNA"/>
</dbReference>
<gene>
    <name evidence="2" type="ORF">MtrunA17_Chr6g0480641</name>
</gene>